<organism evidence="4 5">
    <name type="scientific">Besnoitia besnoiti</name>
    <name type="common">Apicomplexan protozoan</name>
    <dbReference type="NCBI Taxonomy" id="94643"/>
    <lineage>
        <taxon>Eukaryota</taxon>
        <taxon>Sar</taxon>
        <taxon>Alveolata</taxon>
        <taxon>Apicomplexa</taxon>
        <taxon>Conoidasida</taxon>
        <taxon>Coccidia</taxon>
        <taxon>Eucoccidiorida</taxon>
        <taxon>Eimeriorina</taxon>
        <taxon>Sarcocystidae</taxon>
        <taxon>Besnoitia</taxon>
    </lineage>
</organism>
<evidence type="ECO:0000259" key="3">
    <source>
        <dbReference type="SMART" id="SM00363"/>
    </source>
</evidence>
<feature type="region of interest" description="Disordered" evidence="2">
    <location>
        <begin position="164"/>
        <end position="212"/>
    </location>
</feature>
<dbReference type="SMART" id="SM00363">
    <property type="entry name" value="S4"/>
    <property type="match status" value="1"/>
</dbReference>
<dbReference type="Gene3D" id="3.10.290.10">
    <property type="entry name" value="RNA-binding S4 domain"/>
    <property type="match status" value="1"/>
</dbReference>
<dbReference type="PANTHER" id="PTHR47683">
    <property type="entry name" value="PSEUDOURIDINE SYNTHASE FAMILY PROTEIN-RELATED"/>
    <property type="match status" value="1"/>
</dbReference>
<dbReference type="Gene3D" id="3.30.2350.10">
    <property type="entry name" value="Pseudouridine synthase"/>
    <property type="match status" value="1"/>
</dbReference>
<dbReference type="InterPro" id="IPR036986">
    <property type="entry name" value="S4_RNA-bd_sf"/>
</dbReference>
<dbReference type="CDD" id="cd00165">
    <property type="entry name" value="S4"/>
    <property type="match status" value="1"/>
</dbReference>
<dbReference type="PANTHER" id="PTHR47683:SF2">
    <property type="entry name" value="RNA-BINDING S4 DOMAIN-CONTAINING PROTEIN"/>
    <property type="match status" value="1"/>
</dbReference>
<gene>
    <name evidence="4" type="ORF">BESB_025340</name>
</gene>
<keyword evidence="5" id="KW-1185">Reference proteome</keyword>
<evidence type="ECO:0000313" key="5">
    <source>
        <dbReference type="Proteomes" id="UP000224006"/>
    </source>
</evidence>
<dbReference type="VEuPathDB" id="ToxoDB:BESB_025340"/>
<dbReference type="RefSeq" id="XP_029215577.1">
    <property type="nucleotide sequence ID" value="XM_029361222.1"/>
</dbReference>
<reference evidence="4 5" key="1">
    <citation type="submission" date="2017-09" db="EMBL/GenBank/DDBJ databases">
        <title>Genome sequencing of Besnoitia besnoiti strain Bb-Ger1.</title>
        <authorList>
            <person name="Schares G."/>
            <person name="Venepally P."/>
            <person name="Lorenzi H.A."/>
        </authorList>
    </citation>
    <scope>NUCLEOTIDE SEQUENCE [LARGE SCALE GENOMIC DNA]</scope>
    <source>
        <strain evidence="4 5">Bb-Ger1</strain>
    </source>
</reference>
<evidence type="ECO:0000313" key="4">
    <source>
        <dbReference type="EMBL" id="PFH31568.1"/>
    </source>
</evidence>
<dbReference type="PROSITE" id="PS50889">
    <property type="entry name" value="S4"/>
    <property type="match status" value="1"/>
</dbReference>
<dbReference type="OrthoDB" id="440619at2759"/>
<dbReference type="GO" id="GO:0009982">
    <property type="term" value="F:pseudouridine synthase activity"/>
    <property type="evidence" value="ECO:0007669"/>
    <property type="project" value="InterPro"/>
</dbReference>
<dbReference type="AlphaFoldDB" id="A0A2A9LYP8"/>
<comment type="caution">
    <text evidence="4">The sequence shown here is derived from an EMBL/GenBank/DDBJ whole genome shotgun (WGS) entry which is preliminary data.</text>
</comment>
<protein>
    <recommendedName>
        <fullName evidence="3">RNA-binding S4 domain-containing protein</fullName>
    </recommendedName>
</protein>
<dbReference type="KEGG" id="bbes:BESB_025340"/>
<proteinExistence type="predicted"/>
<feature type="compositionally biased region" description="Basic and acidic residues" evidence="2">
    <location>
        <begin position="600"/>
        <end position="613"/>
    </location>
</feature>
<feature type="compositionally biased region" description="Acidic residues" evidence="2">
    <location>
        <begin position="164"/>
        <end position="173"/>
    </location>
</feature>
<dbReference type="GeneID" id="40307594"/>
<dbReference type="Pfam" id="PF01479">
    <property type="entry name" value="S4"/>
    <property type="match status" value="1"/>
</dbReference>
<feature type="compositionally biased region" description="Polar residues" evidence="2">
    <location>
        <begin position="503"/>
        <end position="517"/>
    </location>
</feature>
<dbReference type="InterPro" id="IPR050343">
    <property type="entry name" value="RsuA_PseudoU_synthase"/>
</dbReference>
<feature type="region of interest" description="Disordered" evidence="2">
    <location>
        <begin position="499"/>
        <end position="652"/>
    </location>
</feature>
<keyword evidence="1" id="KW-0694">RNA-binding</keyword>
<evidence type="ECO:0000256" key="2">
    <source>
        <dbReference type="SAM" id="MobiDB-lite"/>
    </source>
</evidence>
<dbReference type="SUPFAM" id="SSF55174">
    <property type="entry name" value="Alpha-L RNA-binding motif"/>
    <property type="match status" value="1"/>
</dbReference>
<sequence>MLGRTLQLGRTNFEWLSRRLSLAGLLSRREAEKAIAAGQVTVNGETIRNNVEVCSEATVCYKGAVVPPPVATPQLFGLVKPRRVLCVLEERGDVPTLHTLMRHLYVEQELLPDEAEDLQRQTQGRPLRTRVVHVSSTWASSTPARSNYLNGANVFDAGDELYGDVEESEDEDSSPVAQNRARDRRRLRSATSERSSDTDCGRAGNEPGASHMRARETIESATSMTYANSLDEFVDRRFRMSTRLQHDTQPVLAELPRHLIVVRPLPIEADGFVLLTNDGDFAHAVQKPENRVQSVFDVRVSGTLPSYRLLESWRCGVSFGSFDFGPVWVELLTARRNAAWLRLHLVERPGMDLRLLLSSVGLKLRRLRRYAIGPYRASAVPQHTVIPLKFHSSFSRLLPVHKQLQHHAAAAAEARIRAGCWGAAAADAAAARDAARVERGSEASEAAAPHIYPSRRLAIFPAAGEFKDLLEQNEGAGNDHVGGWCIFHEVKKQSVLAPRPHENGSSWHAQTPRQAQMATEPAVPGRMTASQASVMDCEARGSCGNVSRGVARREERRTSGSPAGGLQEDAQLSGCDVQGGNHGLLRGESWSQAAKPAPRSRGDDVDKTMEAGHEITGQQGSADGDPVASSGALAGAEPLSLDREMQDLKVSF</sequence>
<accession>A0A2A9LYP8</accession>
<dbReference type="Proteomes" id="UP000224006">
    <property type="component" value="Unassembled WGS sequence"/>
</dbReference>
<feature type="compositionally biased region" description="Basic and acidic residues" evidence="2">
    <location>
        <begin position="640"/>
        <end position="652"/>
    </location>
</feature>
<dbReference type="GO" id="GO:0001522">
    <property type="term" value="P:pseudouridine synthesis"/>
    <property type="evidence" value="ECO:0007669"/>
    <property type="project" value="InterPro"/>
</dbReference>
<dbReference type="InterPro" id="IPR020103">
    <property type="entry name" value="PsdUridine_synth_cat_dom_sf"/>
</dbReference>
<evidence type="ECO:0000256" key="1">
    <source>
        <dbReference type="PROSITE-ProRule" id="PRU00182"/>
    </source>
</evidence>
<feature type="domain" description="RNA-binding S4" evidence="3">
    <location>
        <begin position="14"/>
        <end position="76"/>
    </location>
</feature>
<dbReference type="InterPro" id="IPR002942">
    <property type="entry name" value="S4_RNA-bd"/>
</dbReference>
<dbReference type="EMBL" id="NWUJ01000014">
    <property type="protein sequence ID" value="PFH31568.1"/>
    <property type="molecule type" value="Genomic_DNA"/>
</dbReference>
<dbReference type="GO" id="GO:0003723">
    <property type="term" value="F:RNA binding"/>
    <property type="evidence" value="ECO:0007669"/>
    <property type="project" value="UniProtKB-KW"/>
</dbReference>
<dbReference type="SUPFAM" id="SSF55120">
    <property type="entry name" value="Pseudouridine synthase"/>
    <property type="match status" value="1"/>
</dbReference>
<name>A0A2A9LYP8_BESBE</name>